<protein>
    <recommendedName>
        <fullName evidence="3">DUF3679 domain-containing protein</fullName>
    </recommendedName>
</protein>
<dbReference type="eggNOG" id="ENOG5032HMH">
    <property type="taxonomic scope" value="Bacteria"/>
</dbReference>
<gene>
    <name evidence="1" type="ORF">JCM9157_347</name>
</gene>
<dbReference type="RefSeq" id="WP_035661401.1">
    <property type="nucleotide sequence ID" value="NZ_BAUV01000002.1"/>
</dbReference>
<dbReference type="Proteomes" id="UP000018896">
    <property type="component" value="Unassembled WGS sequence"/>
</dbReference>
<sequence length="117" mass="12989">MKKLVVRIGVIGILILLGALFGVQQMNEALGISQPVPLLIETKETQPKKEKLEKEESPNTKLELVAKKETVEKVGRFNFFSDMGNSIADGFNFLSRSLLSQVMSFVNNILNGYSSDE</sequence>
<dbReference type="OrthoDB" id="2943599at2"/>
<evidence type="ECO:0008006" key="3">
    <source>
        <dbReference type="Google" id="ProtNLM"/>
    </source>
</evidence>
<dbReference type="STRING" id="1236973.JCM9157_347"/>
<evidence type="ECO:0000313" key="1">
    <source>
        <dbReference type="EMBL" id="GAE33349.1"/>
    </source>
</evidence>
<keyword evidence="2" id="KW-1185">Reference proteome</keyword>
<evidence type="ECO:0000313" key="2">
    <source>
        <dbReference type="Proteomes" id="UP000018896"/>
    </source>
</evidence>
<accession>W4QPS7</accession>
<name>W4QPS7_HALA3</name>
<reference evidence="1 2" key="1">
    <citation type="journal article" date="2014" name="Genome Announc.">
        <title>Draft Genome Sequences of Three Alkaliphilic Bacillus Strains, Bacillus wakoensis JCM 9140T, Bacillus akibai JCM 9157T, and Bacillus hemicellulosilyticus JCM 9152T.</title>
        <authorList>
            <person name="Yuki M."/>
            <person name="Oshima K."/>
            <person name="Suda W."/>
            <person name="Oshida Y."/>
            <person name="Kitamura K."/>
            <person name="Iida T."/>
            <person name="Hattori M."/>
            <person name="Ohkuma M."/>
        </authorList>
    </citation>
    <scope>NUCLEOTIDE SEQUENCE [LARGE SCALE GENOMIC DNA]</scope>
    <source>
        <strain evidence="1 2">JCM 9157</strain>
    </source>
</reference>
<organism evidence="1 2">
    <name type="scientific">Halalkalibacter akibai (strain ATCC 43226 / DSM 21942 / CIP 109018 / JCM 9157 / 1139)</name>
    <name type="common">Bacillus akibai</name>
    <dbReference type="NCBI Taxonomy" id="1236973"/>
    <lineage>
        <taxon>Bacteria</taxon>
        <taxon>Bacillati</taxon>
        <taxon>Bacillota</taxon>
        <taxon>Bacilli</taxon>
        <taxon>Bacillales</taxon>
        <taxon>Bacillaceae</taxon>
        <taxon>Halalkalibacter</taxon>
    </lineage>
</organism>
<dbReference type="InterPro" id="IPR020534">
    <property type="entry name" value="Uncharacterised_YqxA"/>
</dbReference>
<dbReference type="Pfam" id="PF12438">
    <property type="entry name" value="DUF3679"/>
    <property type="match status" value="1"/>
</dbReference>
<proteinExistence type="predicted"/>
<dbReference type="AlphaFoldDB" id="W4QPS7"/>
<comment type="caution">
    <text evidence="1">The sequence shown here is derived from an EMBL/GenBank/DDBJ whole genome shotgun (WGS) entry which is preliminary data.</text>
</comment>
<dbReference type="EMBL" id="BAUV01000002">
    <property type="protein sequence ID" value="GAE33349.1"/>
    <property type="molecule type" value="Genomic_DNA"/>
</dbReference>